<keyword evidence="4 6" id="KW-0863">Zinc-finger</keyword>
<evidence type="ECO:0000256" key="5">
    <source>
        <dbReference type="ARBA" id="ARBA00022833"/>
    </source>
</evidence>
<evidence type="ECO:0000256" key="1">
    <source>
        <dbReference type="ARBA" id="ARBA00000900"/>
    </source>
</evidence>
<dbReference type="GO" id="GO:0005737">
    <property type="term" value="C:cytoplasm"/>
    <property type="evidence" value="ECO:0007669"/>
    <property type="project" value="TreeGrafter"/>
</dbReference>
<dbReference type="EC" id="2.3.2.27" evidence="2"/>
<dbReference type="EMBL" id="OIVN01001213">
    <property type="protein sequence ID" value="SPC91241.1"/>
    <property type="molecule type" value="Genomic_DNA"/>
</dbReference>
<dbReference type="GO" id="GO:0061630">
    <property type="term" value="F:ubiquitin protein ligase activity"/>
    <property type="evidence" value="ECO:0007669"/>
    <property type="project" value="UniProtKB-EC"/>
</dbReference>
<protein>
    <recommendedName>
        <fullName evidence="2">RING-type E3 ubiquitin transferase</fullName>
        <ecNumber evidence="2">2.3.2.27</ecNumber>
    </recommendedName>
</protein>
<dbReference type="GO" id="GO:0008270">
    <property type="term" value="F:zinc ion binding"/>
    <property type="evidence" value="ECO:0007669"/>
    <property type="project" value="UniProtKB-KW"/>
</dbReference>
<dbReference type="InterPro" id="IPR013083">
    <property type="entry name" value="Znf_RING/FYVE/PHD"/>
</dbReference>
<dbReference type="SUPFAM" id="SSF57850">
    <property type="entry name" value="RING/U-box"/>
    <property type="match status" value="1"/>
</dbReference>
<dbReference type="InterPro" id="IPR001841">
    <property type="entry name" value="Znf_RING"/>
</dbReference>
<comment type="catalytic activity">
    <reaction evidence="1">
        <text>S-ubiquitinyl-[E2 ubiquitin-conjugating enzyme]-L-cysteine + [acceptor protein]-L-lysine = [E2 ubiquitin-conjugating enzyme]-L-cysteine + N(6)-ubiquitinyl-[acceptor protein]-L-lysine.</text>
        <dbReference type="EC" id="2.3.2.27"/>
    </reaction>
</comment>
<feature type="domain" description="RING-type" evidence="7">
    <location>
        <begin position="171"/>
        <end position="212"/>
    </location>
</feature>
<evidence type="ECO:0000256" key="4">
    <source>
        <dbReference type="ARBA" id="ARBA00022771"/>
    </source>
</evidence>
<evidence type="ECO:0000256" key="2">
    <source>
        <dbReference type="ARBA" id="ARBA00012483"/>
    </source>
</evidence>
<dbReference type="PANTHER" id="PTHR15710">
    <property type="entry name" value="E3 UBIQUITIN-PROTEIN LIGASE PRAJA"/>
    <property type="match status" value="1"/>
</dbReference>
<dbReference type="PROSITE" id="PS50089">
    <property type="entry name" value="ZF_RING_2"/>
    <property type="match status" value="1"/>
</dbReference>
<accession>A0A2N9FWB0</accession>
<evidence type="ECO:0000256" key="6">
    <source>
        <dbReference type="PROSITE-ProRule" id="PRU00175"/>
    </source>
</evidence>
<dbReference type="PANTHER" id="PTHR15710:SF243">
    <property type="entry name" value="E3 UBIQUITIN-PROTEIN LIGASE PRAJA-2 ISOFORM X1"/>
    <property type="match status" value="1"/>
</dbReference>
<reference evidence="8" key="1">
    <citation type="submission" date="2018-02" db="EMBL/GenBank/DDBJ databases">
        <authorList>
            <person name="Cohen D.B."/>
            <person name="Kent A.D."/>
        </authorList>
    </citation>
    <scope>NUCLEOTIDE SEQUENCE</scope>
</reference>
<organism evidence="8">
    <name type="scientific">Fagus sylvatica</name>
    <name type="common">Beechnut</name>
    <dbReference type="NCBI Taxonomy" id="28930"/>
    <lineage>
        <taxon>Eukaryota</taxon>
        <taxon>Viridiplantae</taxon>
        <taxon>Streptophyta</taxon>
        <taxon>Embryophyta</taxon>
        <taxon>Tracheophyta</taxon>
        <taxon>Spermatophyta</taxon>
        <taxon>Magnoliopsida</taxon>
        <taxon>eudicotyledons</taxon>
        <taxon>Gunneridae</taxon>
        <taxon>Pentapetalae</taxon>
        <taxon>rosids</taxon>
        <taxon>fabids</taxon>
        <taxon>Fagales</taxon>
        <taxon>Fagaceae</taxon>
        <taxon>Fagus</taxon>
    </lineage>
</organism>
<dbReference type="AlphaFoldDB" id="A0A2N9FWB0"/>
<evidence type="ECO:0000259" key="7">
    <source>
        <dbReference type="PROSITE" id="PS50089"/>
    </source>
</evidence>
<proteinExistence type="predicted"/>
<dbReference type="SMART" id="SM00184">
    <property type="entry name" value="RING"/>
    <property type="match status" value="1"/>
</dbReference>
<sequence>MLLRSPVTSKHVKFKAVDTDMKEDDGDYDYIKDEEDYEKVRPMSEESIMGLEVVMIEGSVGSAEVCPICLDKFSIGLEARRHAWDQVNPILSHDDSLLSGGLHIPLHALNSQGQEVVSLLMVQPVMEPTLHDYFVGDAADDDEASAVRPASENLIQELEKVRIEGVDLEICPVCLEGLSVGLEAMRMPCLHVYHEGCIVEWLRKCNLCPLCRYEMPS</sequence>
<evidence type="ECO:0000256" key="3">
    <source>
        <dbReference type="ARBA" id="ARBA00022723"/>
    </source>
</evidence>
<keyword evidence="3" id="KW-0479">Metal-binding</keyword>
<gene>
    <name evidence="8" type="ORF">FSB_LOCUS19123</name>
</gene>
<dbReference type="GO" id="GO:0016567">
    <property type="term" value="P:protein ubiquitination"/>
    <property type="evidence" value="ECO:0007669"/>
    <property type="project" value="TreeGrafter"/>
</dbReference>
<keyword evidence="5" id="KW-0862">Zinc</keyword>
<dbReference type="Pfam" id="PF13639">
    <property type="entry name" value="zf-RING_2"/>
    <property type="match status" value="1"/>
</dbReference>
<evidence type="ECO:0000313" key="8">
    <source>
        <dbReference type="EMBL" id="SPC91241.1"/>
    </source>
</evidence>
<name>A0A2N9FWB0_FAGSY</name>
<dbReference type="Gene3D" id="3.30.40.10">
    <property type="entry name" value="Zinc/RING finger domain, C3HC4 (zinc finger)"/>
    <property type="match status" value="1"/>
</dbReference>